<gene>
    <name evidence="16" type="primary">hisG</name>
    <name evidence="18" type="ORF">SAMN05660964_01319</name>
</gene>
<feature type="domain" description="ATP phosphoribosyltransferase catalytic" evidence="17">
    <location>
        <begin position="58"/>
        <end position="209"/>
    </location>
</feature>
<keyword evidence="9 16" id="KW-0028">Amino-acid biosynthesis</keyword>
<evidence type="ECO:0000256" key="2">
    <source>
        <dbReference type="ARBA" id="ARBA00004496"/>
    </source>
</evidence>
<dbReference type="InterPro" id="IPR013820">
    <property type="entry name" value="ATP_PRibTrfase_cat"/>
</dbReference>
<dbReference type="AlphaFoldDB" id="A0A1H4A3I7"/>
<dbReference type="PROSITE" id="PS01316">
    <property type="entry name" value="ATP_P_PHORIBOSYLTR"/>
    <property type="match status" value="1"/>
</dbReference>
<comment type="subunit">
    <text evidence="5 16">Heteromultimer composed of HisG and HisZ subunits.</text>
</comment>
<comment type="subcellular location">
    <subcellularLocation>
        <location evidence="2 16">Cytoplasm</location>
    </subcellularLocation>
</comment>
<dbReference type="GO" id="GO:0005737">
    <property type="term" value="C:cytoplasm"/>
    <property type="evidence" value="ECO:0007669"/>
    <property type="project" value="UniProtKB-SubCell"/>
</dbReference>
<evidence type="ECO:0000256" key="1">
    <source>
        <dbReference type="ARBA" id="ARBA00000915"/>
    </source>
</evidence>
<dbReference type="InterPro" id="IPR018198">
    <property type="entry name" value="ATP_PRibTrfase_CS"/>
</dbReference>
<dbReference type="SUPFAM" id="SSF53850">
    <property type="entry name" value="Periplasmic binding protein-like II"/>
    <property type="match status" value="1"/>
</dbReference>
<dbReference type="PANTHER" id="PTHR21403">
    <property type="entry name" value="ATP PHOSPHORIBOSYLTRANSFERASE ATP-PRTASE"/>
    <property type="match status" value="1"/>
</dbReference>
<sequence length="218" mass="23816">MDKIVKDTLTIALSKGRIFKDTAPLLKAAGIEPLDDPETSRKLILDTNRDDVKLVIIRATDVPTYVQYGAADLGVAGKDVLMEHGGQELYELVDLKIARCKLMVAGFPDRPLPTTGLKVATKFVNCTRRYFAEQGRQVDVIKLYGSMELAPLVGLADCIVDVVDTGNTLRANGLAPLEHMANITSRLIVNKASMKLKHAAIRELIAHIQAAVDQRNPS</sequence>
<keyword evidence="14 16" id="KW-0368">Histidine biosynthesis</keyword>
<keyword evidence="13 16" id="KW-0067">ATP-binding</keyword>
<evidence type="ECO:0000256" key="13">
    <source>
        <dbReference type="ARBA" id="ARBA00022840"/>
    </source>
</evidence>
<evidence type="ECO:0000313" key="19">
    <source>
        <dbReference type="Proteomes" id="UP000199397"/>
    </source>
</evidence>
<protein>
    <recommendedName>
        <fullName evidence="7 16">ATP phosphoribosyltransferase</fullName>
        <shortName evidence="16">ATP-PRT</shortName>
        <shortName evidence="16">ATP-PRTase</shortName>
        <ecNumber evidence="6 16">2.4.2.17</ecNumber>
    </recommendedName>
</protein>
<evidence type="ECO:0000256" key="11">
    <source>
        <dbReference type="ARBA" id="ARBA00022679"/>
    </source>
</evidence>
<evidence type="ECO:0000256" key="12">
    <source>
        <dbReference type="ARBA" id="ARBA00022741"/>
    </source>
</evidence>
<evidence type="ECO:0000256" key="7">
    <source>
        <dbReference type="ARBA" id="ARBA00020998"/>
    </source>
</evidence>
<dbReference type="GO" id="GO:0000105">
    <property type="term" value="P:L-histidine biosynthetic process"/>
    <property type="evidence" value="ECO:0007669"/>
    <property type="project" value="UniProtKB-UniRule"/>
</dbReference>
<dbReference type="EMBL" id="FNQP01000006">
    <property type="protein sequence ID" value="SEA30579.1"/>
    <property type="molecule type" value="Genomic_DNA"/>
</dbReference>
<evidence type="ECO:0000256" key="14">
    <source>
        <dbReference type="ARBA" id="ARBA00023102"/>
    </source>
</evidence>
<evidence type="ECO:0000256" key="16">
    <source>
        <dbReference type="HAMAP-Rule" id="MF_01018"/>
    </source>
</evidence>
<comment type="function">
    <text evidence="15 16">Catalyzes the condensation of ATP and 5-phosphoribose 1-diphosphate to form N'-(5'-phosphoribosyl)-ATP (PR-ATP). Has a crucial role in the pathway because the rate of histidine biosynthesis seems to be controlled primarily by regulation of HisG enzymatic activity.</text>
</comment>
<dbReference type="HAMAP" id="MF_01018">
    <property type="entry name" value="HisG_Short"/>
    <property type="match status" value="1"/>
</dbReference>
<organism evidence="18 19">
    <name type="scientific">Thiothrix caldifontis</name>
    <dbReference type="NCBI Taxonomy" id="525918"/>
    <lineage>
        <taxon>Bacteria</taxon>
        <taxon>Pseudomonadati</taxon>
        <taxon>Pseudomonadota</taxon>
        <taxon>Gammaproteobacteria</taxon>
        <taxon>Thiotrichales</taxon>
        <taxon>Thiotrichaceae</taxon>
        <taxon>Thiothrix</taxon>
    </lineage>
</organism>
<accession>A0A1H4A3I7</accession>
<evidence type="ECO:0000256" key="6">
    <source>
        <dbReference type="ARBA" id="ARBA00011946"/>
    </source>
</evidence>
<comment type="pathway">
    <text evidence="3 16">Amino-acid biosynthesis; L-histidine biosynthesis; L-histidine from 5-phospho-alpha-D-ribose 1-diphosphate: step 1/9.</text>
</comment>
<keyword evidence="10 16" id="KW-0328">Glycosyltransferase</keyword>
<comment type="domain">
    <text evidence="16">Lacks the C-terminal regulatory region which is replaced by HisZ.</text>
</comment>
<evidence type="ECO:0000256" key="9">
    <source>
        <dbReference type="ARBA" id="ARBA00022605"/>
    </source>
</evidence>
<keyword evidence="11 16" id="KW-0808">Transferase</keyword>
<dbReference type="STRING" id="525918.SAMN05660964_01319"/>
<dbReference type="Pfam" id="PF01634">
    <property type="entry name" value="HisG"/>
    <property type="match status" value="1"/>
</dbReference>
<evidence type="ECO:0000256" key="8">
    <source>
        <dbReference type="ARBA" id="ARBA00022490"/>
    </source>
</evidence>
<dbReference type="InterPro" id="IPR024893">
    <property type="entry name" value="ATP_PRibTrfase_HisG_short"/>
</dbReference>
<name>A0A1H4A3I7_9GAMM</name>
<evidence type="ECO:0000256" key="4">
    <source>
        <dbReference type="ARBA" id="ARBA00009489"/>
    </source>
</evidence>
<dbReference type="EC" id="2.4.2.17" evidence="6 16"/>
<evidence type="ECO:0000313" key="18">
    <source>
        <dbReference type="EMBL" id="SEA30579.1"/>
    </source>
</evidence>
<evidence type="ECO:0000256" key="5">
    <source>
        <dbReference type="ARBA" id="ARBA00011496"/>
    </source>
</evidence>
<evidence type="ECO:0000256" key="15">
    <source>
        <dbReference type="ARBA" id="ARBA00024861"/>
    </source>
</evidence>
<evidence type="ECO:0000256" key="10">
    <source>
        <dbReference type="ARBA" id="ARBA00022676"/>
    </source>
</evidence>
<keyword evidence="12 16" id="KW-0547">Nucleotide-binding</keyword>
<proteinExistence type="inferred from homology"/>
<dbReference type="GO" id="GO:0003879">
    <property type="term" value="F:ATP phosphoribosyltransferase activity"/>
    <property type="evidence" value="ECO:0007669"/>
    <property type="project" value="UniProtKB-UniRule"/>
</dbReference>
<keyword evidence="8 16" id="KW-0963">Cytoplasm</keyword>
<dbReference type="GO" id="GO:0005524">
    <property type="term" value="F:ATP binding"/>
    <property type="evidence" value="ECO:0007669"/>
    <property type="project" value="UniProtKB-KW"/>
</dbReference>
<keyword evidence="19" id="KW-1185">Reference proteome</keyword>
<evidence type="ECO:0000256" key="3">
    <source>
        <dbReference type="ARBA" id="ARBA00004667"/>
    </source>
</evidence>
<dbReference type="CDD" id="cd13595">
    <property type="entry name" value="PBP2_HisGs"/>
    <property type="match status" value="1"/>
</dbReference>
<comment type="catalytic activity">
    <reaction evidence="1 16">
        <text>1-(5-phospho-beta-D-ribosyl)-ATP + diphosphate = 5-phospho-alpha-D-ribose 1-diphosphate + ATP</text>
        <dbReference type="Rhea" id="RHEA:18473"/>
        <dbReference type="ChEBI" id="CHEBI:30616"/>
        <dbReference type="ChEBI" id="CHEBI:33019"/>
        <dbReference type="ChEBI" id="CHEBI:58017"/>
        <dbReference type="ChEBI" id="CHEBI:73183"/>
        <dbReference type="EC" id="2.4.2.17"/>
    </reaction>
</comment>
<dbReference type="FunFam" id="3.40.190.10:FF:000008">
    <property type="entry name" value="ATP phosphoribosyltransferase"/>
    <property type="match status" value="1"/>
</dbReference>
<dbReference type="UniPathway" id="UPA00031">
    <property type="reaction ID" value="UER00006"/>
</dbReference>
<comment type="similarity">
    <text evidence="4 16">Belongs to the ATP phosphoribosyltransferase family. Short subfamily.</text>
</comment>
<dbReference type="NCBIfam" id="TIGR00070">
    <property type="entry name" value="hisG"/>
    <property type="match status" value="1"/>
</dbReference>
<dbReference type="Gene3D" id="3.40.190.10">
    <property type="entry name" value="Periplasmic binding protein-like II"/>
    <property type="match status" value="2"/>
</dbReference>
<dbReference type="Proteomes" id="UP000199397">
    <property type="component" value="Unassembled WGS sequence"/>
</dbReference>
<dbReference type="PANTHER" id="PTHR21403:SF8">
    <property type="entry name" value="ATP PHOSPHORIBOSYLTRANSFERASE"/>
    <property type="match status" value="1"/>
</dbReference>
<reference evidence="18 19" key="1">
    <citation type="submission" date="2016-10" db="EMBL/GenBank/DDBJ databases">
        <authorList>
            <person name="de Groot N.N."/>
        </authorList>
    </citation>
    <scope>NUCLEOTIDE SEQUENCE [LARGE SCALE GENOMIC DNA]</scope>
    <source>
        <strain evidence="18 19">DSM 21228</strain>
    </source>
</reference>
<dbReference type="InterPro" id="IPR001348">
    <property type="entry name" value="ATP_PRibTrfase_HisG"/>
</dbReference>
<evidence type="ECO:0000259" key="17">
    <source>
        <dbReference type="Pfam" id="PF01634"/>
    </source>
</evidence>
<dbReference type="FunFam" id="3.40.190.10:FF:000011">
    <property type="entry name" value="ATP phosphoribosyltransferase"/>
    <property type="match status" value="1"/>
</dbReference>